<dbReference type="NCBIfam" id="TIGR04183">
    <property type="entry name" value="Por_Secre_tail"/>
    <property type="match status" value="1"/>
</dbReference>
<dbReference type="SUPFAM" id="SSF49299">
    <property type="entry name" value="PKD domain"/>
    <property type="match status" value="2"/>
</dbReference>
<dbReference type="Gene3D" id="2.60.40.10">
    <property type="entry name" value="Immunoglobulins"/>
    <property type="match status" value="9"/>
</dbReference>
<dbReference type="SMART" id="SM00089">
    <property type="entry name" value="PKD"/>
    <property type="match status" value="2"/>
</dbReference>
<dbReference type="InterPro" id="IPR022409">
    <property type="entry name" value="PKD/Chitinase_dom"/>
</dbReference>
<keyword evidence="4" id="KW-1185">Reference proteome</keyword>
<feature type="compositionally biased region" description="Polar residues" evidence="1">
    <location>
        <begin position="2499"/>
        <end position="2512"/>
    </location>
</feature>
<sequence>MSGSLYAQSVSSFDRIISGPKKTSSAVLAYELHGSGLNPTTSDFTVEKDDGGWTAISNTNIEIFLVQETVNTDYDVYIFLAGEYEDGLDYRVNYSGDGLDEDSEEYEIDITEGDESPVVSNALSPTADLGSSNTDKITSLDRLVFTATATSGETIYIKNGTTTIGSTVATGGVDLIVTTSLAEGDHDIFAYSIDTDGRLSYTSTPIAVTIDLTDPAMPDEPTFLANSTNDTGPLSNDKVTNNTTPTINVDNIDHVSGSQIVITSNIDGEVARVSTSGTDQDITLSALSDGEHELTAHIEDLAGNEGDASDPLTRVIIDTDAPEKPSLSLTTDTGSSDSDLRTRESSPSFSTDAEINSLITLLEGSSNVGTIKSTGTTSITTNTALTSANTYNYTVTATDSAGNVSTASDIVAVDFNNSALSNITSVALDGASDSGLGGDFITNINTPTFNCVFPSAANTLVVTSNLDGNVGGGSISSANQSFMLSTLQEGNHRLTFYLEDVYGNVSGNTTVDLEIDRTAPSVPTLAFDHSSSDLGRNNMDSRTSDNTPTFIVTGDVGSTIRIYVSGSPVGNVFCTGTNSITTSVIANGNTSFTAKAIDDAGNESSSPAAVLVDIKNNTSISAPATFTLKSTSDSGSSNSDKITNNTTPEFELTGVPNGDTPEVIISSNIDGEVARVATSLASLDITLLSALSDNTHTLSAYVEDIYGNQGAVETESITIDTTPPSLSAVSISSDNGISTSLAENNDDVTLSFTSDETLVSPFSATLDGSSIAASVSGLNYSVVKTMSVTGGSSYSPISFSIAAQDIAGNTASAVTSTNDASSVTVFPNLSSTITAPATTNYCDGENTGYTITGTAVGGGSGSYSYDWERSKNSGPYASLTSSGINFTENEVLTSGTYNYRRKVTSEGISGYSNVISITVNDDIANNIVDTPSDDEYCNSVAANAISLTAQTPTGGTGTYSYQWEISLNNGSSWSNAGTSADLTYGSAINTLGTILFRRTVTSSGCTSVSNEIEINIIPSITDNTLTNLSGGATICINEPIVIIGSAPNGGTGGYSYQWQQRIGMGSFTDISGETSQSYYNASVSTSGNYQIRRVVTSGECSHTSSPIMISVPSEPSGYALTPSTTNYSDQTSTAIALSVTGLVSGEGFYCSGPGVITLGEGAGNNSFYPNIAGVGSHTIDYHITYGDCEKVVPVSFTVYDGSTVMNLDQLYCEDESAITLDIPDESSFPGTSPYTLVDFTGPGVAPSGGDYVFTPEDALSMGAADGVTETVTVTANYTDALSVPFSITQDVSITKTHVASINLSDPSFCVTDADVTINANVDGALQTTNGEFQLGSGPVVNNEITISPSSMTPGSHVLTYTYRDVNGCTATDDITIEINELPDVSFRYLDPTDDGNFCFDEGLITLVGEVDDMDVTSGTFSGNPGITNIGNGRATFDPSLAGGELYDEDEDFTITFTYTDGTTNCQNSVDSTVNVFGYDEVFIASNNADSVCFSVEEVIFTPMEGFSQYSGSGSFTIDTGGLTSNPDGTASFDPETAAIAAGETSTGDYSRHILTYTYSNSRGCDLSIKDTIYVRPLPEKPTLVSTIPSYCSDDTDLADIQVTGESGAQFTWYSDSDLTLVSSTSNILEPSDAPSITSDSVVTYYVRQTNVETCTSDTLQVHIMIYAKPLAPSLSIANDTEYCSGETVTALSVASAGQNIKWYTSSALGTPVGLGDTFTPVLNTNVSNDSTVSYYVTETINGCEGPYSVLTIDINKTPDAPTANSVPQVCSGGALPQLSVSTGSDVNWYASADKSGGALVTGTTTYTPSFDTNVVNDSTVSFYATSTSLDGCESDVTQIDVVITALPASPSISAITPYCEGDPLQSITATGEVGATYTWYSDESLDPLYVESTSQVFDPMRDAPSFATYDTLNFWVVQTSGGCTSLATKVDIPVYPTPAKPTVDNINPIYCSGETINAINVTSGSNIRWYNDPSLTTVISSSTSYTPIDPNASNDYTQKYYVTQIQNGCESDTTEITLVINKKPDEPTVIGDMSYCSGETVSALAVTGSVDNDVRWYTADDRVNPVSTALTYTPSISTVVTTEETHLFYVTDSHLGCEGPAREVTIVVHPLPTLSIVGSLTEETTYCKSVGNVGMTGTPAGGNFISPTGAVVNQSGSTFNIDMEDSPLGSHTVRYIYTNDNNCQDSIDYTFNIVDVPEVDFSSQVFCNTQQVEFTDLTTIGDTTTIVSWTYNFGVDGVVVLTDPDQASVYTHDFATPGDKTVTLTVETSQGCTNISTTKNIFIGSPPTVEYEWLVSEFDANMLFTDMSAPAERDTIDSWDWDFGDGNSEIITSASGATDGSTSYRYSSPGVYDVTLTVNTTRGCSRVLTESVYVLPRVFLTSEDDEYIQNFNLDDGDWVPRGDDYSWEYGMATGENLTSTSNAWVTDLTSNYNINEESYLHTPSFDLSGLSRPMMTFDMQLDAETGADGVVLQYSLDSGQTWLVLGAVSDPINWYNSSNIRSNPGNQSSTSEAPDPIGWTGSATEDGGIFNNSLSIRHSLDQFIGEEHLRFRFAFRSNSDLEDEGVMIDNFYIGNRHKSVVIETMTNAGEASINSNMVTLDSLMNPLALDVISINYHVKQDGLSDSLNLDNPEPPSGRTFQYGISDAPTTIVDGNAFLGYTFDFVQNNNHINPIMSRILLDPEFDISIQLPDVGGEDEIEVSVTANKAFSSDEVEIVVHLITVEREINGIETSEGFLTHKDVMKSMSPAPGSEGTSFVGRSWENGSTETFTVAWDNPQVYSTDQAEVIALVQDNISREIYQAIRVSVSDLVSTDPKNVTSISDDLEGWSLYPNPASQSVKVSAPSLLQNCEWILSDINGKKVAEGAFSGNNYSIDLDRFPTGIYVIRHIHDGDKIGNALKLVITK</sequence>
<protein>
    <submittedName>
        <fullName evidence="3">PKD domain-containing protein</fullName>
    </submittedName>
</protein>
<dbReference type="Proteomes" id="UP000585050">
    <property type="component" value="Unassembled WGS sequence"/>
</dbReference>
<dbReference type="InterPro" id="IPR000601">
    <property type="entry name" value="PKD_dom"/>
</dbReference>
<gene>
    <name evidence="3" type="ORF">HGP29_05520</name>
</gene>
<feature type="region of interest" description="Disordered" evidence="1">
    <location>
        <begin position="526"/>
        <end position="546"/>
    </location>
</feature>
<dbReference type="Pfam" id="PF18911">
    <property type="entry name" value="PKD_4"/>
    <property type="match status" value="2"/>
</dbReference>
<feature type="compositionally biased region" description="Low complexity" evidence="1">
    <location>
        <begin position="630"/>
        <end position="639"/>
    </location>
</feature>
<feature type="region of interest" description="Disordered" evidence="1">
    <location>
        <begin position="629"/>
        <end position="658"/>
    </location>
</feature>
<dbReference type="InterPro" id="IPR026444">
    <property type="entry name" value="Secre_tail"/>
</dbReference>
<feature type="region of interest" description="Disordered" evidence="1">
    <location>
        <begin position="2499"/>
        <end position="2522"/>
    </location>
</feature>
<dbReference type="InterPro" id="IPR013783">
    <property type="entry name" value="Ig-like_fold"/>
</dbReference>
<dbReference type="Pfam" id="PF19077">
    <property type="entry name" value="Big_13"/>
    <property type="match status" value="6"/>
</dbReference>
<feature type="compositionally biased region" description="Low complexity" evidence="1">
    <location>
        <begin position="326"/>
        <end position="337"/>
    </location>
</feature>
<feature type="domain" description="PKD" evidence="2">
    <location>
        <begin position="2318"/>
        <end position="2374"/>
    </location>
</feature>
<evidence type="ECO:0000259" key="2">
    <source>
        <dbReference type="PROSITE" id="PS50093"/>
    </source>
</evidence>
<dbReference type="RefSeq" id="WP_168881378.1">
    <property type="nucleotide sequence ID" value="NZ_JABAIL010000002.1"/>
</dbReference>
<feature type="compositionally biased region" description="Polar residues" evidence="1">
    <location>
        <begin position="532"/>
        <end position="546"/>
    </location>
</feature>
<dbReference type="InterPro" id="IPR035986">
    <property type="entry name" value="PKD_dom_sf"/>
</dbReference>
<dbReference type="Gene3D" id="2.60.120.260">
    <property type="entry name" value="Galactose-binding domain-like"/>
    <property type="match status" value="1"/>
</dbReference>
<feature type="region of interest" description="Disordered" evidence="1">
    <location>
        <begin position="320"/>
        <end position="351"/>
    </location>
</feature>
<dbReference type="CDD" id="cd00146">
    <property type="entry name" value="PKD"/>
    <property type="match status" value="1"/>
</dbReference>
<evidence type="ECO:0000313" key="3">
    <source>
        <dbReference type="EMBL" id="NLR90654.1"/>
    </source>
</evidence>
<dbReference type="Pfam" id="PF19081">
    <property type="entry name" value="Ig_7"/>
    <property type="match status" value="4"/>
</dbReference>
<dbReference type="Pfam" id="PF18962">
    <property type="entry name" value="Por_Secre_tail"/>
    <property type="match status" value="1"/>
</dbReference>
<accession>A0A7X8SI20</accession>
<evidence type="ECO:0000256" key="1">
    <source>
        <dbReference type="SAM" id="MobiDB-lite"/>
    </source>
</evidence>
<dbReference type="PROSITE" id="PS50093">
    <property type="entry name" value="PKD"/>
    <property type="match status" value="1"/>
</dbReference>
<reference evidence="3 4" key="1">
    <citation type="submission" date="2020-04" db="EMBL/GenBank/DDBJ databases">
        <title>Flammeovirga sp. SR4, a novel species isolated from seawater.</title>
        <authorList>
            <person name="Wang X."/>
        </authorList>
    </citation>
    <scope>NUCLEOTIDE SEQUENCE [LARGE SCALE GENOMIC DNA]</scope>
    <source>
        <strain evidence="3 4">SR4</strain>
    </source>
</reference>
<dbReference type="InterPro" id="IPR044016">
    <property type="entry name" value="Big_13"/>
</dbReference>
<dbReference type="InterPro" id="IPR044023">
    <property type="entry name" value="Ig_7"/>
</dbReference>
<name>A0A7X8SI20_9BACT</name>
<dbReference type="EMBL" id="JABAIL010000002">
    <property type="protein sequence ID" value="NLR90654.1"/>
    <property type="molecule type" value="Genomic_DNA"/>
</dbReference>
<comment type="caution">
    <text evidence="3">The sequence shown here is derived from an EMBL/GenBank/DDBJ whole genome shotgun (WGS) entry which is preliminary data.</text>
</comment>
<proteinExistence type="predicted"/>
<organism evidence="3 4">
    <name type="scientific">Flammeovirga agarivorans</name>
    <dbReference type="NCBI Taxonomy" id="2726742"/>
    <lineage>
        <taxon>Bacteria</taxon>
        <taxon>Pseudomonadati</taxon>
        <taxon>Bacteroidota</taxon>
        <taxon>Cytophagia</taxon>
        <taxon>Cytophagales</taxon>
        <taxon>Flammeovirgaceae</taxon>
        <taxon>Flammeovirga</taxon>
    </lineage>
</organism>
<evidence type="ECO:0000313" key="4">
    <source>
        <dbReference type="Proteomes" id="UP000585050"/>
    </source>
</evidence>